<dbReference type="InterPro" id="IPR009071">
    <property type="entry name" value="HMG_box_dom"/>
</dbReference>
<sequence>IKRPLNKFMLYRKEMSHKLVADTKITDHRQISRMVAAAWRALGPAGQQPWADQADAEARRHQQLYPGYKFQPKAK</sequence>
<dbReference type="CDD" id="cd01389">
    <property type="entry name" value="HMG-box_ROX1-like"/>
    <property type="match status" value="1"/>
</dbReference>
<dbReference type="EMBL" id="KN880863">
    <property type="protein sequence ID" value="KIY61831.1"/>
    <property type="molecule type" value="Genomic_DNA"/>
</dbReference>
<feature type="domain" description="HMG box" evidence="4">
    <location>
        <begin position="1"/>
        <end position="69"/>
    </location>
</feature>
<organism evidence="5 6">
    <name type="scientific">Cylindrobasidium torrendii FP15055 ss-10</name>
    <dbReference type="NCBI Taxonomy" id="1314674"/>
    <lineage>
        <taxon>Eukaryota</taxon>
        <taxon>Fungi</taxon>
        <taxon>Dikarya</taxon>
        <taxon>Basidiomycota</taxon>
        <taxon>Agaricomycotina</taxon>
        <taxon>Agaricomycetes</taxon>
        <taxon>Agaricomycetidae</taxon>
        <taxon>Agaricales</taxon>
        <taxon>Marasmiineae</taxon>
        <taxon>Physalacriaceae</taxon>
        <taxon>Cylindrobasidium</taxon>
    </lineage>
</organism>
<reference evidence="5 6" key="1">
    <citation type="journal article" date="2015" name="Fungal Genet. Biol.">
        <title>Evolution of novel wood decay mechanisms in Agaricales revealed by the genome sequences of Fistulina hepatica and Cylindrobasidium torrendii.</title>
        <authorList>
            <person name="Floudas D."/>
            <person name="Held B.W."/>
            <person name="Riley R."/>
            <person name="Nagy L.G."/>
            <person name="Koehler G."/>
            <person name="Ransdell A.S."/>
            <person name="Younus H."/>
            <person name="Chow J."/>
            <person name="Chiniquy J."/>
            <person name="Lipzen A."/>
            <person name="Tritt A."/>
            <person name="Sun H."/>
            <person name="Haridas S."/>
            <person name="LaButti K."/>
            <person name="Ohm R.A."/>
            <person name="Kues U."/>
            <person name="Blanchette R.A."/>
            <person name="Grigoriev I.V."/>
            <person name="Minto R.E."/>
            <person name="Hibbett D.S."/>
        </authorList>
    </citation>
    <scope>NUCLEOTIDE SEQUENCE [LARGE SCALE GENOMIC DNA]</scope>
    <source>
        <strain evidence="5 6">FP15055 ss-10</strain>
    </source>
</reference>
<evidence type="ECO:0000313" key="5">
    <source>
        <dbReference type="EMBL" id="KIY61831.1"/>
    </source>
</evidence>
<name>A0A0D7AX22_9AGAR</name>
<dbReference type="SMART" id="SM00398">
    <property type="entry name" value="HMG"/>
    <property type="match status" value="1"/>
</dbReference>
<protein>
    <recommendedName>
        <fullName evidence="4">HMG box domain-containing protein</fullName>
    </recommendedName>
</protein>
<dbReference type="Pfam" id="PF00505">
    <property type="entry name" value="HMG_box"/>
    <property type="match status" value="1"/>
</dbReference>
<dbReference type="AlphaFoldDB" id="A0A0D7AX22"/>
<feature type="non-terminal residue" evidence="5">
    <location>
        <position position="1"/>
    </location>
</feature>
<evidence type="ECO:0000256" key="3">
    <source>
        <dbReference type="PROSITE-ProRule" id="PRU00267"/>
    </source>
</evidence>
<dbReference type="GO" id="GO:0000978">
    <property type="term" value="F:RNA polymerase II cis-regulatory region sequence-specific DNA binding"/>
    <property type="evidence" value="ECO:0007669"/>
    <property type="project" value="TreeGrafter"/>
</dbReference>
<gene>
    <name evidence="5" type="ORF">CYLTODRAFT_332463</name>
</gene>
<keyword evidence="2 3" id="KW-0539">Nucleus</keyword>
<dbReference type="Proteomes" id="UP000054007">
    <property type="component" value="Unassembled WGS sequence"/>
</dbReference>
<dbReference type="PANTHER" id="PTHR45789">
    <property type="entry name" value="FI18025P1"/>
    <property type="match status" value="1"/>
</dbReference>
<dbReference type="Gene3D" id="1.10.30.10">
    <property type="entry name" value="High mobility group box domain"/>
    <property type="match status" value="1"/>
</dbReference>
<accession>A0A0D7AX22</accession>
<evidence type="ECO:0000259" key="4">
    <source>
        <dbReference type="PROSITE" id="PS50118"/>
    </source>
</evidence>
<dbReference type="GO" id="GO:0005634">
    <property type="term" value="C:nucleus"/>
    <property type="evidence" value="ECO:0007669"/>
    <property type="project" value="UniProtKB-UniRule"/>
</dbReference>
<dbReference type="SUPFAM" id="SSF47095">
    <property type="entry name" value="HMG-box"/>
    <property type="match status" value="1"/>
</dbReference>
<dbReference type="PROSITE" id="PS50118">
    <property type="entry name" value="HMG_BOX_2"/>
    <property type="match status" value="1"/>
</dbReference>
<dbReference type="InterPro" id="IPR036910">
    <property type="entry name" value="HMG_box_dom_sf"/>
</dbReference>
<evidence type="ECO:0000256" key="2">
    <source>
        <dbReference type="ARBA" id="ARBA00023242"/>
    </source>
</evidence>
<keyword evidence="6" id="KW-1185">Reference proteome</keyword>
<dbReference type="InterPro" id="IPR051356">
    <property type="entry name" value="SOX/SOX-like_TF"/>
</dbReference>
<evidence type="ECO:0000313" key="6">
    <source>
        <dbReference type="Proteomes" id="UP000054007"/>
    </source>
</evidence>
<feature type="DNA-binding region" description="HMG box" evidence="3">
    <location>
        <begin position="1"/>
        <end position="69"/>
    </location>
</feature>
<evidence type="ECO:0000256" key="1">
    <source>
        <dbReference type="ARBA" id="ARBA00023125"/>
    </source>
</evidence>
<keyword evidence="1 3" id="KW-0238">DNA-binding</keyword>
<dbReference type="OrthoDB" id="6247875at2759"/>
<proteinExistence type="predicted"/>
<dbReference type="STRING" id="1314674.A0A0D7AX22"/>
<feature type="non-terminal residue" evidence="5">
    <location>
        <position position="75"/>
    </location>
</feature>
<dbReference type="GO" id="GO:0000981">
    <property type="term" value="F:DNA-binding transcription factor activity, RNA polymerase II-specific"/>
    <property type="evidence" value="ECO:0007669"/>
    <property type="project" value="TreeGrafter"/>
</dbReference>
<dbReference type="PANTHER" id="PTHR45789:SF2">
    <property type="entry name" value="FI18025P1"/>
    <property type="match status" value="1"/>
</dbReference>